<dbReference type="Proteomes" id="UP001168528">
    <property type="component" value="Unassembled WGS sequence"/>
</dbReference>
<feature type="signal peptide" evidence="8">
    <location>
        <begin position="1"/>
        <end position="25"/>
    </location>
</feature>
<evidence type="ECO:0000256" key="3">
    <source>
        <dbReference type="ARBA" id="ARBA00022723"/>
    </source>
</evidence>
<protein>
    <submittedName>
        <fullName evidence="10">Cytochrome c</fullName>
    </submittedName>
</protein>
<keyword evidence="2 6" id="KW-0349">Heme</keyword>
<dbReference type="PROSITE" id="PS51007">
    <property type="entry name" value="CYTC"/>
    <property type="match status" value="1"/>
</dbReference>
<keyword evidence="8" id="KW-0732">Signal</keyword>
<feature type="region of interest" description="Disordered" evidence="7">
    <location>
        <begin position="26"/>
        <end position="70"/>
    </location>
</feature>
<evidence type="ECO:0000313" key="11">
    <source>
        <dbReference type="Proteomes" id="UP001168528"/>
    </source>
</evidence>
<keyword evidence="3 6" id="KW-0479">Metal-binding</keyword>
<gene>
    <name evidence="10" type="ORF">Q0590_17035</name>
</gene>
<evidence type="ECO:0000256" key="6">
    <source>
        <dbReference type="PROSITE-ProRule" id="PRU00433"/>
    </source>
</evidence>
<name>A0ABT8R796_9BACT</name>
<keyword evidence="1" id="KW-0813">Transport</keyword>
<dbReference type="PROSITE" id="PS51257">
    <property type="entry name" value="PROKAR_LIPOPROTEIN"/>
    <property type="match status" value="1"/>
</dbReference>
<evidence type="ECO:0000256" key="2">
    <source>
        <dbReference type="ARBA" id="ARBA00022617"/>
    </source>
</evidence>
<evidence type="ECO:0000256" key="5">
    <source>
        <dbReference type="ARBA" id="ARBA00023004"/>
    </source>
</evidence>
<reference evidence="10" key="1">
    <citation type="submission" date="2023-07" db="EMBL/GenBank/DDBJ databases">
        <title>The genome sequence of Rhodocytophaga aerolata KACC 12507.</title>
        <authorList>
            <person name="Zhang X."/>
        </authorList>
    </citation>
    <scope>NUCLEOTIDE SEQUENCE</scope>
    <source>
        <strain evidence="10">KACC 12507</strain>
    </source>
</reference>
<dbReference type="InterPro" id="IPR009056">
    <property type="entry name" value="Cyt_c-like_dom"/>
</dbReference>
<feature type="compositionally biased region" description="Low complexity" evidence="7">
    <location>
        <begin position="33"/>
        <end position="70"/>
    </location>
</feature>
<accession>A0ABT8R796</accession>
<dbReference type="Gene3D" id="1.10.760.10">
    <property type="entry name" value="Cytochrome c-like domain"/>
    <property type="match status" value="1"/>
</dbReference>
<evidence type="ECO:0000256" key="4">
    <source>
        <dbReference type="ARBA" id="ARBA00022982"/>
    </source>
</evidence>
<dbReference type="InterPro" id="IPR036909">
    <property type="entry name" value="Cyt_c-like_dom_sf"/>
</dbReference>
<proteinExistence type="predicted"/>
<evidence type="ECO:0000256" key="8">
    <source>
        <dbReference type="SAM" id="SignalP"/>
    </source>
</evidence>
<dbReference type="PANTHER" id="PTHR37823">
    <property type="entry name" value="CYTOCHROME C-553-LIKE"/>
    <property type="match status" value="1"/>
</dbReference>
<comment type="caution">
    <text evidence="10">The sequence shown here is derived from an EMBL/GenBank/DDBJ whole genome shotgun (WGS) entry which is preliminary data.</text>
</comment>
<sequence>MKNLIERSVMLSVLAGMLLFTACNSSENKENTTTETTATENTAPDATATENTADQTATGNSTANASTPTASAADLEKAKQLYNTNCAVCHKLNNEVLIGPGLAGINQKHPQEWLVKWIKNSQKVIESGDKYAVELFNKYNKVPMPAYENFSDDEIKAILAYIEQNQEK</sequence>
<dbReference type="RefSeq" id="WP_302038785.1">
    <property type="nucleotide sequence ID" value="NZ_JAUKPO010000009.1"/>
</dbReference>
<evidence type="ECO:0000259" key="9">
    <source>
        <dbReference type="PROSITE" id="PS51007"/>
    </source>
</evidence>
<evidence type="ECO:0000256" key="7">
    <source>
        <dbReference type="SAM" id="MobiDB-lite"/>
    </source>
</evidence>
<evidence type="ECO:0000256" key="1">
    <source>
        <dbReference type="ARBA" id="ARBA00022448"/>
    </source>
</evidence>
<dbReference type="PANTHER" id="PTHR37823:SF1">
    <property type="entry name" value="CYTOCHROME C-553-LIKE"/>
    <property type="match status" value="1"/>
</dbReference>
<feature type="chain" id="PRO_5046077203" evidence="8">
    <location>
        <begin position="26"/>
        <end position="168"/>
    </location>
</feature>
<feature type="domain" description="Cytochrome c" evidence="9">
    <location>
        <begin position="73"/>
        <end position="166"/>
    </location>
</feature>
<organism evidence="10 11">
    <name type="scientific">Rhodocytophaga aerolata</name>
    <dbReference type="NCBI Taxonomy" id="455078"/>
    <lineage>
        <taxon>Bacteria</taxon>
        <taxon>Pseudomonadati</taxon>
        <taxon>Bacteroidota</taxon>
        <taxon>Cytophagia</taxon>
        <taxon>Cytophagales</taxon>
        <taxon>Rhodocytophagaceae</taxon>
        <taxon>Rhodocytophaga</taxon>
    </lineage>
</organism>
<keyword evidence="11" id="KW-1185">Reference proteome</keyword>
<dbReference type="InterPro" id="IPR051811">
    <property type="entry name" value="Cytochrome_c550/c551-like"/>
</dbReference>
<dbReference type="EMBL" id="JAUKPO010000009">
    <property type="protein sequence ID" value="MDO1447980.1"/>
    <property type="molecule type" value="Genomic_DNA"/>
</dbReference>
<keyword evidence="4" id="KW-0249">Electron transport</keyword>
<dbReference type="SUPFAM" id="SSF46626">
    <property type="entry name" value="Cytochrome c"/>
    <property type="match status" value="1"/>
</dbReference>
<evidence type="ECO:0000313" key="10">
    <source>
        <dbReference type="EMBL" id="MDO1447980.1"/>
    </source>
</evidence>
<dbReference type="Pfam" id="PF00034">
    <property type="entry name" value="Cytochrom_C"/>
    <property type="match status" value="1"/>
</dbReference>
<keyword evidence="5 6" id="KW-0408">Iron</keyword>